<dbReference type="AlphaFoldDB" id="A0A1F5RGX9"/>
<keyword evidence="1" id="KW-0732">Signal</keyword>
<dbReference type="InterPro" id="IPR015943">
    <property type="entry name" value="WD40/YVTN_repeat-like_dom_sf"/>
</dbReference>
<name>A0A1F5RGX9_9BACT</name>
<proteinExistence type="predicted"/>
<protein>
    <recommendedName>
        <fullName evidence="2">PEGA domain-containing protein</fullName>
    </recommendedName>
</protein>
<dbReference type="InterPro" id="IPR013229">
    <property type="entry name" value="PEGA"/>
</dbReference>
<evidence type="ECO:0000256" key="1">
    <source>
        <dbReference type="SAM" id="SignalP"/>
    </source>
</evidence>
<dbReference type="PANTHER" id="PTHR47197">
    <property type="entry name" value="PROTEIN NIRF"/>
    <property type="match status" value="1"/>
</dbReference>
<evidence type="ECO:0000259" key="2">
    <source>
        <dbReference type="Pfam" id="PF08308"/>
    </source>
</evidence>
<dbReference type="SUPFAM" id="SSF51004">
    <property type="entry name" value="C-terminal (heme d1) domain of cytochrome cd1-nitrite reductase"/>
    <property type="match status" value="1"/>
</dbReference>
<dbReference type="PROSITE" id="PS51257">
    <property type="entry name" value="PROKAR_LIPOPROTEIN"/>
    <property type="match status" value="1"/>
</dbReference>
<dbReference type="Gene3D" id="2.130.10.10">
    <property type="entry name" value="YVTN repeat-like/Quinoprotein amine dehydrogenase"/>
    <property type="match status" value="1"/>
</dbReference>
<gene>
    <name evidence="3" type="ORF">A2024_10890</name>
</gene>
<feature type="signal peptide" evidence="1">
    <location>
        <begin position="1"/>
        <end position="25"/>
    </location>
</feature>
<dbReference type="InterPro" id="IPR011048">
    <property type="entry name" value="Haem_d1_sf"/>
</dbReference>
<evidence type="ECO:0000313" key="3">
    <source>
        <dbReference type="EMBL" id="OGF13638.1"/>
    </source>
</evidence>
<accession>A0A1F5RGX9</accession>
<organism evidence="3 4">
    <name type="scientific">Candidatus Edwardsbacteria bacterium GWF2_54_11</name>
    <dbReference type="NCBI Taxonomy" id="1817851"/>
    <lineage>
        <taxon>Bacteria</taxon>
        <taxon>Candidatus Edwardsiibacteriota</taxon>
    </lineage>
</organism>
<dbReference type="InterPro" id="IPR051200">
    <property type="entry name" value="Host-pathogen_enzymatic-act"/>
</dbReference>
<feature type="domain" description="PEGA" evidence="2">
    <location>
        <begin position="37"/>
        <end position="104"/>
    </location>
</feature>
<dbReference type="Proteomes" id="UP000177230">
    <property type="component" value="Unassembled WGS sequence"/>
</dbReference>
<comment type="caution">
    <text evidence="3">The sequence shown here is derived from an EMBL/GenBank/DDBJ whole genome shotgun (WGS) entry which is preliminary data.</text>
</comment>
<feature type="chain" id="PRO_5009520813" description="PEGA domain-containing protein" evidence="1">
    <location>
        <begin position="26"/>
        <end position="410"/>
    </location>
</feature>
<dbReference type="Pfam" id="PF08308">
    <property type="entry name" value="PEGA"/>
    <property type="match status" value="1"/>
</dbReference>
<dbReference type="EMBL" id="MFFM01000014">
    <property type="protein sequence ID" value="OGF13638.1"/>
    <property type="molecule type" value="Genomic_DNA"/>
</dbReference>
<reference evidence="3 4" key="1">
    <citation type="journal article" date="2016" name="Nat. Commun.">
        <title>Thousands of microbial genomes shed light on interconnected biogeochemical processes in an aquifer system.</title>
        <authorList>
            <person name="Anantharaman K."/>
            <person name="Brown C.T."/>
            <person name="Hug L.A."/>
            <person name="Sharon I."/>
            <person name="Castelle C.J."/>
            <person name="Probst A.J."/>
            <person name="Thomas B.C."/>
            <person name="Singh A."/>
            <person name="Wilkins M.J."/>
            <person name="Karaoz U."/>
            <person name="Brodie E.L."/>
            <person name="Williams K.H."/>
            <person name="Hubbard S.S."/>
            <person name="Banfield J.F."/>
        </authorList>
    </citation>
    <scope>NUCLEOTIDE SEQUENCE [LARGE SCALE GENOMIC DNA]</scope>
</reference>
<evidence type="ECO:0000313" key="4">
    <source>
        <dbReference type="Proteomes" id="UP000177230"/>
    </source>
</evidence>
<dbReference type="PANTHER" id="PTHR47197:SF3">
    <property type="entry name" value="DIHYDRO-HEME D1 DEHYDROGENASE"/>
    <property type="match status" value="1"/>
</dbReference>
<sequence length="410" mass="45167">MRNIGFSKRTIFRLAFAFAGLVIFAGCQHNPVYPDIGSVYIYSDPDKAEVLMDGQMLRLITPVKIDGIPVGLHTFTLRHNNYKVMNFTMEVKPGQTRTVYKKLSTISLQRKDTLSISAGDMDLTSEGVIFLTNLWSGNITIARIADNGQISTIDQIDVGAPQRLIAANESANRVFVTRQKPDGEEDLVGLEILSHKIIRSIYLNNIKHYSALAISPDGNILAAADSLNKRLVLIDSRLCTVIKTISTTGFPTDLSFDRNNSLQIYVTQSGINRFDLVNLETGEVANSVATGNSPGGIFWNNHCTQVGFCNRTDITYTVVNIGNWTTATSGQDVVGKIIVGACWSSSDVYVLWAMDHNVGIMYIPNWQQTSKIYNYVPVGGGQLVEISLTGDQRYLLMLNDAQLVTVELGL</sequence>